<dbReference type="EMBL" id="NEVQ01000003">
    <property type="protein sequence ID" value="OZI64630.1"/>
    <property type="molecule type" value="Genomic_DNA"/>
</dbReference>
<sequence length="94" mass="10241">MIYPIPESLQDSHDGDEWAIGALLGGRVVALRYISDIAPHIALEAQPITEWLHSDPLELRELHALGPVGVGLVGTDGIALKWLQEPVKSSNLLR</sequence>
<dbReference type="Proteomes" id="UP000216885">
    <property type="component" value="Unassembled WGS sequence"/>
</dbReference>
<dbReference type="RefSeq" id="WP_094837162.1">
    <property type="nucleotide sequence ID" value="NZ_NEVQ01000003.1"/>
</dbReference>
<keyword evidence="2" id="KW-1185">Reference proteome</keyword>
<proteinExistence type="predicted"/>
<evidence type="ECO:0000313" key="2">
    <source>
        <dbReference type="Proteomes" id="UP000216885"/>
    </source>
</evidence>
<accession>A0A261UTN7</accession>
<evidence type="ECO:0000313" key="1">
    <source>
        <dbReference type="EMBL" id="OZI64630.1"/>
    </source>
</evidence>
<name>A0A261UTN7_9BORD</name>
<reference evidence="1 2" key="1">
    <citation type="submission" date="2017-05" db="EMBL/GenBank/DDBJ databases">
        <title>Complete and WGS of Bordetella genogroups.</title>
        <authorList>
            <person name="Spilker T."/>
            <person name="LiPuma J."/>
        </authorList>
    </citation>
    <scope>NUCLEOTIDE SEQUENCE [LARGE SCALE GENOMIC DNA]</scope>
    <source>
        <strain evidence="1 2">AU9919</strain>
    </source>
</reference>
<gene>
    <name evidence="1" type="ORF">CAL20_02975</name>
</gene>
<organism evidence="1 2">
    <name type="scientific">Bordetella genomosp. 4</name>
    <dbReference type="NCBI Taxonomy" id="463044"/>
    <lineage>
        <taxon>Bacteria</taxon>
        <taxon>Pseudomonadati</taxon>
        <taxon>Pseudomonadota</taxon>
        <taxon>Betaproteobacteria</taxon>
        <taxon>Burkholderiales</taxon>
        <taxon>Alcaligenaceae</taxon>
        <taxon>Bordetella</taxon>
    </lineage>
</organism>
<dbReference type="AlphaFoldDB" id="A0A261UTN7"/>
<dbReference type="CDD" id="cd22213">
    <property type="entry name" value="AcrIIC1"/>
    <property type="match status" value="1"/>
</dbReference>
<comment type="caution">
    <text evidence="1">The sequence shown here is derived from an EMBL/GenBank/DDBJ whole genome shotgun (WGS) entry which is preliminary data.</text>
</comment>
<protein>
    <submittedName>
        <fullName evidence="1">Uncharacterized protein</fullName>
    </submittedName>
</protein>